<evidence type="ECO:0000256" key="6">
    <source>
        <dbReference type="ARBA" id="ARBA00022723"/>
    </source>
</evidence>
<keyword evidence="6 14" id="KW-0479">Metal-binding</keyword>
<proteinExistence type="inferred from homology"/>
<dbReference type="GO" id="GO:0016491">
    <property type="term" value="F:oxidoreductase activity"/>
    <property type="evidence" value="ECO:0007669"/>
    <property type="project" value="UniProtKB-KW"/>
</dbReference>
<keyword evidence="2 13" id="KW-0813">Transport</keyword>
<evidence type="ECO:0000256" key="10">
    <source>
        <dbReference type="ARBA" id="ARBA00044498"/>
    </source>
</evidence>
<evidence type="ECO:0000256" key="8">
    <source>
        <dbReference type="ARBA" id="ARBA00023004"/>
    </source>
</evidence>
<evidence type="ECO:0000256" key="3">
    <source>
        <dbReference type="ARBA" id="ARBA00022490"/>
    </source>
</evidence>
<keyword evidence="3" id="KW-0963">Cytoplasm</keyword>
<comment type="catalytic activity">
    <reaction evidence="11">
        <text>Fe(III)-heme b-[protein] + nitric oxide + H2O = Fe(II)-heme b-[protein] + nitrite + 2 H(+)</text>
        <dbReference type="Rhea" id="RHEA:77711"/>
        <dbReference type="Rhea" id="RHEA-COMP:18975"/>
        <dbReference type="Rhea" id="RHEA-COMP:18976"/>
        <dbReference type="ChEBI" id="CHEBI:15377"/>
        <dbReference type="ChEBI" id="CHEBI:15378"/>
        <dbReference type="ChEBI" id="CHEBI:16301"/>
        <dbReference type="ChEBI" id="CHEBI:16480"/>
        <dbReference type="ChEBI" id="CHEBI:55376"/>
        <dbReference type="ChEBI" id="CHEBI:60344"/>
    </reaction>
    <physiologicalReaction direction="right-to-left" evidence="11">
        <dbReference type="Rhea" id="RHEA:77713"/>
    </physiologicalReaction>
</comment>
<protein>
    <recommendedName>
        <fullName evidence="14">Myoglobin</fullName>
    </recommendedName>
</protein>
<accession>A0A4W3IX32</accession>
<evidence type="ECO:0000259" key="15">
    <source>
        <dbReference type="PROSITE" id="PS01033"/>
    </source>
</evidence>
<keyword evidence="4 13" id="KW-0349">Heme</keyword>
<dbReference type="GO" id="GO:0005344">
    <property type="term" value="F:oxygen carrier activity"/>
    <property type="evidence" value="ECO:0007669"/>
    <property type="project" value="UniProtKB-UniRule"/>
</dbReference>
<comment type="subcellular location">
    <subcellularLocation>
        <location evidence="10">Cytoplasm</location>
        <location evidence="10">Sarcoplasm</location>
    </subcellularLocation>
</comment>
<dbReference type="PANTHER" id="PTHR46783:SF3">
    <property type="entry name" value="GLOBIN FAMILY PROFILE DOMAIN-CONTAINING PROTEIN"/>
    <property type="match status" value="1"/>
</dbReference>
<keyword evidence="7" id="KW-0560">Oxidoreductase</keyword>
<reference evidence="16" key="4">
    <citation type="submission" date="2025-08" db="UniProtKB">
        <authorList>
            <consortium name="Ensembl"/>
        </authorList>
    </citation>
    <scope>IDENTIFICATION</scope>
</reference>
<dbReference type="PRINTS" id="PR00613">
    <property type="entry name" value="MYOGLOBIN"/>
</dbReference>
<keyword evidence="17" id="KW-1185">Reference proteome</keyword>
<dbReference type="GO" id="GO:0020037">
    <property type="term" value="F:heme binding"/>
    <property type="evidence" value="ECO:0007669"/>
    <property type="project" value="UniProtKB-UniRule"/>
</dbReference>
<dbReference type="InterPro" id="IPR013314">
    <property type="entry name" value="Globin_lamprey/hagfish"/>
</dbReference>
<dbReference type="PROSITE" id="PS01033">
    <property type="entry name" value="GLOBIN"/>
    <property type="match status" value="1"/>
</dbReference>
<name>A0A4W3IX32_CALMI</name>
<dbReference type="SUPFAM" id="SSF46458">
    <property type="entry name" value="Globin-like"/>
    <property type="match status" value="1"/>
</dbReference>
<dbReference type="InterPro" id="IPR000971">
    <property type="entry name" value="Globin"/>
</dbReference>
<keyword evidence="5 13" id="KW-0561">Oxygen transport</keyword>
<dbReference type="Ensembl" id="ENSCMIT00000025613.1">
    <property type="protein sequence ID" value="ENSCMIP00000025200.1"/>
    <property type="gene ID" value="ENSCMIG00000011082.1"/>
</dbReference>
<dbReference type="GO" id="GO:0005506">
    <property type="term" value="F:iron ion binding"/>
    <property type="evidence" value="ECO:0007669"/>
    <property type="project" value="InterPro"/>
</dbReference>
<feature type="domain" description="Globin" evidence="15">
    <location>
        <begin position="3"/>
        <end position="152"/>
    </location>
</feature>
<comment type="similarity">
    <text evidence="1 13">Belongs to the globin family.</text>
</comment>
<dbReference type="Pfam" id="PF00042">
    <property type="entry name" value="Globin"/>
    <property type="match status" value="1"/>
</dbReference>
<dbReference type="GO" id="GO:0016528">
    <property type="term" value="C:sarcoplasm"/>
    <property type="evidence" value="ECO:0007669"/>
    <property type="project" value="UniProtKB-SubCell"/>
</dbReference>
<dbReference type="InterPro" id="IPR002335">
    <property type="entry name" value="Myoglobin"/>
</dbReference>
<dbReference type="Proteomes" id="UP000314986">
    <property type="component" value="Unassembled WGS sequence"/>
</dbReference>
<reference evidence="16" key="5">
    <citation type="submission" date="2025-09" db="UniProtKB">
        <authorList>
            <consortium name="Ensembl"/>
        </authorList>
    </citation>
    <scope>IDENTIFICATION</scope>
</reference>
<evidence type="ECO:0000256" key="4">
    <source>
        <dbReference type="ARBA" id="ARBA00022617"/>
    </source>
</evidence>
<evidence type="ECO:0000256" key="14">
    <source>
        <dbReference type="RuleBase" id="RU251113"/>
    </source>
</evidence>
<reference evidence="17" key="2">
    <citation type="journal article" date="2007" name="PLoS Biol.">
        <title>Survey sequencing and comparative analysis of the elephant shark (Callorhinchus milii) genome.</title>
        <authorList>
            <person name="Venkatesh B."/>
            <person name="Kirkness E.F."/>
            <person name="Loh Y.H."/>
            <person name="Halpern A.L."/>
            <person name="Lee A.P."/>
            <person name="Johnson J."/>
            <person name="Dandona N."/>
            <person name="Viswanathan L.D."/>
            <person name="Tay A."/>
            <person name="Venter J.C."/>
            <person name="Strausberg R.L."/>
            <person name="Brenner S."/>
        </authorList>
    </citation>
    <scope>NUCLEOTIDE SEQUENCE [LARGE SCALE GENOMIC DNA]</scope>
</reference>
<keyword evidence="8 14" id="KW-0408">Iron</keyword>
<dbReference type="GeneTree" id="ENSGT00950000183213"/>
<dbReference type="InterPro" id="IPR009050">
    <property type="entry name" value="Globin-like_sf"/>
</dbReference>
<organism evidence="16 17">
    <name type="scientific">Callorhinchus milii</name>
    <name type="common">Ghost shark</name>
    <dbReference type="NCBI Taxonomy" id="7868"/>
    <lineage>
        <taxon>Eukaryota</taxon>
        <taxon>Metazoa</taxon>
        <taxon>Chordata</taxon>
        <taxon>Craniata</taxon>
        <taxon>Vertebrata</taxon>
        <taxon>Chondrichthyes</taxon>
        <taxon>Holocephali</taxon>
        <taxon>Chimaeriformes</taxon>
        <taxon>Callorhinchidae</taxon>
        <taxon>Callorhinchus</taxon>
    </lineage>
</organism>
<sequence>MTGITEADKENIHFIWEKLYENPEENGKTIVLRMFTDYPETKMYFQHFKNISTLEEMKKSPQIKRHGKIVMSALNKLIANLDNGEELSSLLAKMAERHINVHKVDLHNFQIIFNIIIAILEETFGNAFTPEIRGTWTKLFGVIYACLESHYKDAGFYP</sequence>
<dbReference type="PANTHER" id="PTHR46783">
    <property type="entry name" value="CYTOGLOBIN"/>
    <property type="match status" value="1"/>
</dbReference>
<evidence type="ECO:0000256" key="5">
    <source>
        <dbReference type="ARBA" id="ARBA00022621"/>
    </source>
</evidence>
<dbReference type="AlphaFoldDB" id="A0A4W3IX32"/>
<evidence type="ECO:0000256" key="9">
    <source>
        <dbReference type="ARBA" id="ARBA00023179"/>
    </source>
</evidence>
<evidence type="ECO:0000256" key="12">
    <source>
        <dbReference type="ARBA" id="ARBA00049931"/>
    </source>
</evidence>
<dbReference type="InterPro" id="IPR012292">
    <property type="entry name" value="Globin/Proto"/>
</dbReference>
<reference evidence="17" key="1">
    <citation type="journal article" date="2006" name="Science">
        <title>Ancient noncoding elements conserved in the human genome.</title>
        <authorList>
            <person name="Venkatesh B."/>
            <person name="Kirkness E.F."/>
            <person name="Loh Y.H."/>
            <person name="Halpern A.L."/>
            <person name="Lee A.P."/>
            <person name="Johnson J."/>
            <person name="Dandona N."/>
            <person name="Viswanathan L.D."/>
            <person name="Tay A."/>
            <person name="Venter J.C."/>
            <person name="Strausberg R.L."/>
            <person name="Brenner S."/>
        </authorList>
    </citation>
    <scope>NUCLEOTIDE SEQUENCE [LARGE SCALE GENOMIC DNA]</scope>
</reference>
<evidence type="ECO:0000313" key="16">
    <source>
        <dbReference type="Ensembl" id="ENSCMIP00000025200.1"/>
    </source>
</evidence>
<keyword evidence="9 14" id="KW-0514">Muscle protein</keyword>
<evidence type="ECO:0000256" key="11">
    <source>
        <dbReference type="ARBA" id="ARBA00048118"/>
    </source>
</evidence>
<comment type="function">
    <text evidence="14">Monomeric heme protein which primary function is to store oxygen and facilitate its diffusion within muscle tissues. Reversibly binds oxygen through a pentacoordinated heme iron and enables its timely and efficient release as needed during periods of heightened demand. Depending on the oxidative conditions of tissues and cells, and in addition to its ability to bind oxygen, it also has a nitrite reductase activity whereby it regulates the production of bioactive nitric oxide. Under stress conditions, like hypoxia and anoxia, it also protects cells against reactive oxygen species thanks to its pseudoperoxidase activity.</text>
</comment>
<dbReference type="OMA" id="VKVYEEC"/>
<evidence type="ECO:0000256" key="2">
    <source>
        <dbReference type="ARBA" id="ARBA00022448"/>
    </source>
</evidence>
<gene>
    <name evidence="16" type="primary">luc7l</name>
</gene>
<dbReference type="Gene3D" id="1.10.490.10">
    <property type="entry name" value="Globins"/>
    <property type="match status" value="1"/>
</dbReference>
<comment type="catalytic activity">
    <reaction evidence="12">
        <text>H2O2 + AH2 = A + 2 H2O</text>
        <dbReference type="Rhea" id="RHEA:30275"/>
        <dbReference type="ChEBI" id="CHEBI:13193"/>
        <dbReference type="ChEBI" id="CHEBI:15377"/>
        <dbReference type="ChEBI" id="CHEBI:16240"/>
        <dbReference type="ChEBI" id="CHEBI:17499"/>
    </reaction>
</comment>
<evidence type="ECO:0000256" key="7">
    <source>
        <dbReference type="ARBA" id="ARBA00023002"/>
    </source>
</evidence>
<evidence type="ECO:0000313" key="17">
    <source>
        <dbReference type="Proteomes" id="UP000314986"/>
    </source>
</evidence>
<evidence type="ECO:0000256" key="13">
    <source>
        <dbReference type="RuleBase" id="RU000356"/>
    </source>
</evidence>
<reference evidence="17" key="3">
    <citation type="journal article" date="2014" name="Nature">
        <title>Elephant shark genome provides unique insights into gnathostome evolution.</title>
        <authorList>
            <consortium name="International Elephant Shark Genome Sequencing Consortium"/>
            <person name="Venkatesh B."/>
            <person name="Lee A.P."/>
            <person name="Ravi V."/>
            <person name="Maurya A.K."/>
            <person name="Lian M.M."/>
            <person name="Swann J.B."/>
            <person name="Ohta Y."/>
            <person name="Flajnik M.F."/>
            <person name="Sutoh Y."/>
            <person name="Kasahara M."/>
            <person name="Hoon S."/>
            <person name="Gangu V."/>
            <person name="Roy S.W."/>
            <person name="Irimia M."/>
            <person name="Korzh V."/>
            <person name="Kondrychyn I."/>
            <person name="Lim Z.W."/>
            <person name="Tay B.H."/>
            <person name="Tohari S."/>
            <person name="Kong K.W."/>
            <person name="Ho S."/>
            <person name="Lorente-Galdos B."/>
            <person name="Quilez J."/>
            <person name="Marques-Bonet T."/>
            <person name="Raney B.J."/>
            <person name="Ingham P.W."/>
            <person name="Tay A."/>
            <person name="Hillier L.W."/>
            <person name="Minx P."/>
            <person name="Boehm T."/>
            <person name="Wilson R.K."/>
            <person name="Brenner S."/>
            <person name="Warren W.C."/>
        </authorList>
    </citation>
    <scope>NUCLEOTIDE SEQUENCE [LARGE SCALE GENOMIC DNA]</scope>
</reference>
<dbReference type="GO" id="GO:0019825">
    <property type="term" value="F:oxygen binding"/>
    <property type="evidence" value="ECO:0007669"/>
    <property type="project" value="UniProtKB-UniRule"/>
</dbReference>
<evidence type="ECO:0000256" key="1">
    <source>
        <dbReference type="ARBA" id="ARBA00008705"/>
    </source>
</evidence>